<dbReference type="PROSITE" id="PS00793">
    <property type="entry name" value="DHPS_2"/>
    <property type="match status" value="1"/>
</dbReference>
<evidence type="ECO:0000259" key="13">
    <source>
        <dbReference type="PROSITE" id="PS50972"/>
    </source>
</evidence>
<evidence type="ECO:0000256" key="1">
    <source>
        <dbReference type="ARBA" id="ARBA00000012"/>
    </source>
</evidence>
<dbReference type="Pfam" id="PF00809">
    <property type="entry name" value="Pterin_bind"/>
    <property type="match status" value="1"/>
</dbReference>
<dbReference type="Proteomes" id="UP000218890">
    <property type="component" value="Chromosome"/>
</dbReference>
<evidence type="ECO:0000256" key="3">
    <source>
        <dbReference type="ARBA" id="ARBA00004763"/>
    </source>
</evidence>
<proteinExistence type="inferred from homology"/>
<evidence type="ECO:0000256" key="8">
    <source>
        <dbReference type="ARBA" id="ARBA00022723"/>
    </source>
</evidence>
<evidence type="ECO:0000313" key="14">
    <source>
        <dbReference type="EMBL" id="BAU57757.1"/>
    </source>
</evidence>
<comment type="pathway">
    <text evidence="3 12">Cofactor biosynthesis; tetrahydrofolate biosynthesis; 7,8-dihydrofolate from 2-amino-4-hydroxy-6-hydroxymethyl-7,8-dihydropteridine diphosphate and 4-aminobenzoate: step 1/2.</text>
</comment>
<keyword evidence="9 12" id="KW-0460">Magnesium</keyword>
<dbReference type="EC" id="2.5.1.15" evidence="5 12"/>
<organism evidence="14 15">
    <name type="scientific">Halorhodospira halochloris</name>
    <name type="common">Ectothiorhodospira halochloris</name>
    <dbReference type="NCBI Taxonomy" id="1052"/>
    <lineage>
        <taxon>Bacteria</taxon>
        <taxon>Pseudomonadati</taxon>
        <taxon>Pseudomonadota</taxon>
        <taxon>Gammaproteobacteria</taxon>
        <taxon>Chromatiales</taxon>
        <taxon>Ectothiorhodospiraceae</taxon>
        <taxon>Halorhodospira</taxon>
    </lineage>
</organism>
<evidence type="ECO:0000256" key="9">
    <source>
        <dbReference type="ARBA" id="ARBA00022842"/>
    </source>
</evidence>
<dbReference type="UniPathway" id="UPA00077">
    <property type="reaction ID" value="UER00156"/>
</dbReference>
<comment type="function">
    <text evidence="12">Catalyzes the condensation of para-aminobenzoate (pABA) with 6-hydroxymethyl-7,8-dihydropterin diphosphate (DHPt-PP) to form 7,8-dihydropteroate (H2Pte), the immediate precursor of folate derivatives.</text>
</comment>
<dbReference type="PROSITE" id="PS50972">
    <property type="entry name" value="PTERIN_BINDING"/>
    <property type="match status" value="1"/>
</dbReference>
<evidence type="ECO:0000313" key="15">
    <source>
        <dbReference type="Proteomes" id="UP000218890"/>
    </source>
</evidence>
<dbReference type="FunFam" id="3.20.20.20:FF:000006">
    <property type="entry name" value="Dihydropteroate synthase"/>
    <property type="match status" value="1"/>
</dbReference>
<dbReference type="AlphaFoldDB" id="A0A0X8X912"/>
<sequence length="284" mass="30149">MVAQLQPAPLDFGRCRLTFEQPRIMGVINVTPDSFSDGGLFVDVDSALAQAEKLISEGADLLDVGGESSRPGAEQVPLELEIERVVPVVEALRKRFDVPISVDTCKPQVASAAVAAGADMVNDIRALGADGALENASFWEVPICLMHMQGEPRTMQHSPSYVDVVSEVVDYLAARVGAAEQAGVPRQRLVVDPGFGFGKTLEHNLELLRRLGEVAALGLPVLVGMSRKSMIGKVLGDKPVDQRLAGGLAAASLAVWHGADIVRTHDVAATHDAVRFTAAVRDSS</sequence>
<keyword evidence="7 12" id="KW-0808">Transferase</keyword>
<dbReference type="InterPro" id="IPR000489">
    <property type="entry name" value="Pterin-binding_dom"/>
</dbReference>
<dbReference type="InterPro" id="IPR045031">
    <property type="entry name" value="DHP_synth-like"/>
</dbReference>
<dbReference type="KEGG" id="hhk:HH1059_10590"/>
<dbReference type="PANTHER" id="PTHR20941:SF1">
    <property type="entry name" value="FOLIC ACID SYNTHESIS PROTEIN FOL1"/>
    <property type="match status" value="1"/>
</dbReference>
<dbReference type="GO" id="GO:0046656">
    <property type="term" value="P:folic acid biosynthetic process"/>
    <property type="evidence" value="ECO:0007669"/>
    <property type="project" value="UniProtKB-KW"/>
</dbReference>
<evidence type="ECO:0000256" key="6">
    <source>
        <dbReference type="ARBA" id="ARBA00016919"/>
    </source>
</evidence>
<evidence type="ECO:0000256" key="12">
    <source>
        <dbReference type="RuleBase" id="RU361205"/>
    </source>
</evidence>
<dbReference type="CDD" id="cd00739">
    <property type="entry name" value="DHPS"/>
    <property type="match status" value="1"/>
</dbReference>
<evidence type="ECO:0000256" key="7">
    <source>
        <dbReference type="ARBA" id="ARBA00022679"/>
    </source>
</evidence>
<keyword evidence="15" id="KW-1185">Reference proteome</keyword>
<dbReference type="Gene3D" id="3.20.20.20">
    <property type="entry name" value="Dihydropteroate synthase-like"/>
    <property type="match status" value="1"/>
</dbReference>
<dbReference type="SUPFAM" id="SSF51717">
    <property type="entry name" value="Dihydropteroate synthetase-like"/>
    <property type="match status" value="1"/>
</dbReference>
<dbReference type="GO" id="GO:0005829">
    <property type="term" value="C:cytosol"/>
    <property type="evidence" value="ECO:0007669"/>
    <property type="project" value="TreeGrafter"/>
</dbReference>
<accession>A0A0X8X912</accession>
<dbReference type="InterPro" id="IPR011005">
    <property type="entry name" value="Dihydropteroate_synth-like_sf"/>
</dbReference>
<keyword evidence="10 12" id="KW-0289">Folate biosynthesis</keyword>
<keyword evidence="8 12" id="KW-0479">Metal-binding</keyword>
<evidence type="ECO:0000256" key="4">
    <source>
        <dbReference type="ARBA" id="ARBA00009503"/>
    </source>
</evidence>
<dbReference type="PANTHER" id="PTHR20941">
    <property type="entry name" value="FOLATE SYNTHESIS PROTEINS"/>
    <property type="match status" value="1"/>
</dbReference>
<feature type="domain" description="Pterin-binding" evidence="13">
    <location>
        <begin position="22"/>
        <end position="275"/>
    </location>
</feature>
<comment type="cofactor">
    <cofactor evidence="2 12">
        <name>Mg(2+)</name>
        <dbReference type="ChEBI" id="CHEBI:18420"/>
    </cofactor>
</comment>
<evidence type="ECO:0000256" key="10">
    <source>
        <dbReference type="ARBA" id="ARBA00022909"/>
    </source>
</evidence>
<dbReference type="InterPro" id="IPR006390">
    <property type="entry name" value="DHP_synth_dom"/>
</dbReference>
<name>A0A0X8X912_HALHR</name>
<dbReference type="EMBL" id="AP017372">
    <property type="protein sequence ID" value="BAU57757.1"/>
    <property type="molecule type" value="Genomic_DNA"/>
</dbReference>
<dbReference type="OrthoDB" id="9811744at2"/>
<dbReference type="GO" id="GO:0004156">
    <property type="term" value="F:dihydropteroate synthase activity"/>
    <property type="evidence" value="ECO:0007669"/>
    <property type="project" value="UniProtKB-EC"/>
</dbReference>
<gene>
    <name evidence="14" type="primary">folP</name>
    <name evidence="14" type="ORF">HH1059_10590</name>
</gene>
<protein>
    <recommendedName>
        <fullName evidence="6 12">Dihydropteroate synthase</fullName>
        <shortName evidence="12">DHPS</shortName>
        <ecNumber evidence="5 12">2.5.1.15</ecNumber>
    </recommendedName>
    <alternativeName>
        <fullName evidence="11 12">Dihydropteroate pyrophosphorylase</fullName>
    </alternativeName>
</protein>
<reference evidence="14" key="1">
    <citation type="submission" date="2016-02" db="EMBL/GenBank/DDBJ databases">
        <title>Halorhodospira halochloris DSM-1059 complete genome, version 2.</title>
        <authorList>
            <person name="Tsukatani Y."/>
        </authorList>
    </citation>
    <scope>NUCLEOTIDE SEQUENCE</scope>
    <source>
        <strain evidence="14">DSM 1059</strain>
    </source>
</reference>
<evidence type="ECO:0000256" key="2">
    <source>
        <dbReference type="ARBA" id="ARBA00001946"/>
    </source>
</evidence>
<dbReference type="GO" id="GO:0046654">
    <property type="term" value="P:tetrahydrofolate biosynthetic process"/>
    <property type="evidence" value="ECO:0007669"/>
    <property type="project" value="UniProtKB-UniPathway"/>
</dbReference>
<dbReference type="NCBIfam" id="TIGR01496">
    <property type="entry name" value="DHPS"/>
    <property type="match status" value="1"/>
</dbReference>
<comment type="catalytic activity">
    <reaction evidence="1">
        <text>(7,8-dihydropterin-6-yl)methyl diphosphate + 4-aminobenzoate = 7,8-dihydropteroate + diphosphate</text>
        <dbReference type="Rhea" id="RHEA:19949"/>
        <dbReference type="ChEBI" id="CHEBI:17836"/>
        <dbReference type="ChEBI" id="CHEBI:17839"/>
        <dbReference type="ChEBI" id="CHEBI:33019"/>
        <dbReference type="ChEBI" id="CHEBI:72950"/>
        <dbReference type="EC" id="2.5.1.15"/>
    </reaction>
</comment>
<dbReference type="GO" id="GO:0046872">
    <property type="term" value="F:metal ion binding"/>
    <property type="evidence" value="ECO:0007669"/>
    <property type="project" value="UniProtKB-KW"/>
</dbReference>
<evidence type="ECO:0000256" key="11">
    <source>
        <dbReference type="ARBA" id="ARBA00030193"/>
    </source>
</evidence>
<dbReference type="PROSITE" id="PS00792">
    <property type="entry name" value="DHPS_1"/>
    <property type="match status" value="1"/>
</dbReference>
<evidence type="ECO:0000256" key="5">
    <source>
        <dbReference type="ARBA" id="ARBA00012458"/>
    </source>
</evidence>
<comment type="similarity">
    <text evidence="4 12">Belongs to the DHPS family.</text>
</comment>